<evidence type="ECO:0000313" key="2">
    <source>
        <dbReference type="EMBL" id="QDL53234.1"/>
    </source>
</evidence>
<dbReference type="KEGG" id="rhg:EXZ61_03055"/>
<accession>A0A515EKP0</accession>
<keyword evidence="1" id="KW-0812">Transmembrane</keyword>
<organism evidence="2 3">
    <name type="scientific">Rhodoferax aquaticus</name>
    <dbReference type="NCBI Taxonomy" id="2527691"/>
    <lineage>
        <taxon>Bacteria</taxon>
        <taxon>Pseudomonadati</taxon>
        <taxon>Pseudomonadota</taxon>
        <taxon>Betaproteobacteria</taxon>
        <taxon>Burkholderiales</taxon>
        <taxon>Comamonadaceae</taxon>
        <taxon>Rhodoferax</taxon>
    </lineage>
</organism>
<dbReference type="Proteomes" id="UP000317365">
    <property type="component" value="Chromosome"/>
</dbReference>
<name>A0A515EKP0_9BURK</name>
<dbReference type="EMBL" id="CP036282">
    <property type="protein sequence ID" value="QDL53234.1"/>
    <property type="molecule type" value="Genomic_DNA"/>
</dbReference>
<protein>
    <recommendedName>
        <fullName evidence="4">DUF155 domain-containing protein</fullName>
    </recommendedName>
</protein>
<keyword evidence="1" id="KW-0472">Membrane</keyword>
<evidence type="ECO:0008006" key="4">
    <source>
        <dbReference type="Google" id="ProtNLM"/>
    </source>
</evidence>
<sequence>MLPYTYTLEANADAHTGALQRTLFGTTATLLPRAQPSADMAWPAEAHSVVLIDVPQDSANLLDHAAQRWIEAAPPGPKLDILFRSVRMLWKSGRAYVQCPETLRDQALAAVLDYALLARTIATLEARAHALAQALVGWQAQAETSASIAPLRAQLAEATQCAFQLVALRPYCELPARTGDVTLGTRLRTEWLTQAQTSDALNLVEHQLELVVLGLENQLQRAQEARRGRWEVAIGVGILAFLVFEFCFHLYA</sequence>
<reference evidence="3" key="2">
    <citation type="journal article" date="2020" name="Int. J. Syst. Evol. Microbiol.">
        <title>Genomic insights into a novel species Rhodoferax aquaticus sp. nov., isolated from freshwater.</title>
        <authorList>
            <person name="Li T."/>
            <person name="Zhuo Y."/>
            <person name="Jin C.Z."/>
            <person name="Wu X."/>
            <person name="Ko S.R."/>
            <person name="Jin F.J."/>
            <person name="Ahn C.Y."/>
            <person name="Oh H.M."/>
            <person name="Lee H.G."/>
            <person name="Jin L."/>
        </authorList>
    </citation>
    <scope>NUCLEOTIDE SEQUENCE [LARGE SCALE GENOMIC DNA]</scope>
    <source>
        <strain evidence="3">Gr-4</strain>
    </source>
</reference>
<evidence type="ECO:0000313" key="3">
    <source>
        <dbReference type="Proteomes" id="UP000317365"/>
    </source>
</evidence>
<evidence type="ECO:0000256" key="1">
    <source>
        <dbReference type="SAM" id="Phobius"/>
    </source>
</evidence>
<keyword evidence="1" id="KW-1133">Transmembrane helix</keyword>
<feature type="transmembrane region" description="Helical" evidence="1">
    <location>
        <begin position="230"/>
        <end position="251"/>
    </location>
</feature>
<gene>
    <name evidence="2" type="ORF">EXZ61_03055</name>
</gene>
<proteinExistence type="predicted"/>
<dbReference type="RefSeq" id="WP_142808914.1">
    <property type="nucleotide sequence ID" value="NZ_CP036282.1"/>
</dbReference>
<keyword evidence="3" id="KW-1185">Reference proteome</keyword>
<reference evidence="3" key="1">
    <citation type="submission" date="2019-02" db="EMBL/GenBank/DDBJ databases">
        <title>Complete genome sequence of Rhodoferax sp. Gr-4.</title>
        <authorList>
            <person name="Jin L."/>
        </authorList>
    </citation>
    <scope>NUCLEOTIDE SEQUENCE [LARGE SCALE GENOMIC DNA]</scope>
    <source>
        <strain evidence="3">Gr-4</strain>
    </source>
</reference>
<dbReference type="AlphaFoldDB" id="A0A515EKP0"/>